<organism evidence="1 2">
    <name type="scientific">Penicillium flavigenum</name>
    <dbReference type="NCBI Taxonomy" id="254877"/>
    <lineage>
        <taxon>Eukaryota</taxon>
        <taxon>Fungi</taxon>
        <taxon>Dikarya</taxon>
        <taxon>Ascomycota</taxon>
        <taxon>Pezizomycotina</taxon>
        <taxon>Eurotiomycetes</taxon>
        <taxon>Eurotiomycetidae</taxon>
        <taxon>Eurotiales</taxon>
        <taxon>Aspergillaceae</taxon>
        <taxon>Penicillium</taxon>
    </lineage>
</organism>
<dbReference type="EMBL" id="MLQL01000083">
    <property type="protein sequence ID" value="OQE10659.1"/>
    <property type="molecule type" value="Genomic_DNA"/>
</dbReference>
<protein>
    <submittedName>
        <fullName evidence="1">Uncharacterized protein</fullName>
    </submittedName>
</protein>
<evidence type="ECO:0000313" key="1">
    <source>
        <dbReference type="EMBL" id="OQE10659.1"/>
    </source>
</evidence>
<name>A0A1V6SA94_9EURO</name>
<comment type="caution">
    <text evidence="1">The sequence shown here is derived from an EMBL/GenBank/DDBJ whole genome shotgun (WGS) entry which is preliminary data.</text>
</comment>
<accession>A0A1V6SA94</accession>
<gene>
    <name evidence="1" type="ORF">PENFLA_c083G00942</name>
</gene>
<dbReference type="AlphaFoldDB" id="A0A1V6SA94"/>
<proteinExistence type="predicted"/>
<evidence type="ECO:0000313" key="2">
    <source>
        <dbReference type="Proteomes" id="UP000191342"/>
    </source>
</evidence>
<reference evidence="2" key="1">
    <citation type="journal article" date="2017" name="Nat. Microbiol.">
        <title>Global analysis of biosynthetic gene clusters reveals vast potential of secondary metabolite production in Penicillium species.</title>
        <authorList>
            <person name="Nielsen J.C."/>
            <person name="Grijseels S."/>
            <person name="Prigent S."/>
            <person name="Ji B."/>
            <person name="Dainat J."/>
            <person name="Nielsen K.F."/>
            <person name="Frisvad J.C."/>
            <person name="Workman M."/>
            <person name="Nielsen J."/>
        </authorList>
    </citation>
    <scope>NUCLEOTIDE SEQUENCE [LARGE SCALE GENOMIC DNA]</scope>
    <source>
        <strain evidence="2">IBT 14082</strain>
    </source>
</reference>
<dbReference type="Proteomes" id="UP000191342">
    <property type="component" value="Unassembled WGS sequence"/>
</dbReference>
<sequence length="105" mass="11224">MTSTSTTRATATSRVTSKAPADLMVVPSTTVDLAVPAVPAALDLEDLRVNSKDSSSTTRVALEALVAMDNTRVDMVDMVDPVVLREDTVVGKLEMDVLEILEQMC</sequence>
<keyword evidence="2" id="KW-1185">Reference proteome</keyword>